<dbReference type="Gene3D" id="3.40.50.150">
    <property type="entry name" value="Vaccinia Virus protein VP39"/>
    <property type="match status" value="1"/>
</dbReference>
<dbReference type="EMBL" id="JAPJZH010000023">
    <property type="protein sequence ID" value="MDA4848475.1"/>
    <property type="molecule type" value="Genomic_DNA"/>
</dbReference>
<dbReference type="CDD" id="cd02440">
    <property type="entry name" value="AdoMet_MTases"/>
    <property type="match status" value="1"/>
</dbReference>
<dbReference type="InterPro" id="IPR050508">
    <property type="entry name" value="Methyltransf_Superfamily"/>
</dbReference>
<comment type="caution">
    <text evidence="2">The sequence shown here is derived from an EMBL/GenBank/DDBJ whole genome shotgun (WGS) entry which is preliminary data.</text>
</comment>
<evidence type="ECO:0000259" key="1">
    <source>
        <dbReference type="Pfam" id="PF13649"/>
    </source>
</evidence>
<keyword evidence="2" id="KW-0489">Methyltransferase</keyword>
<name>A0ABT4VW90_9HYPH</name>
<accession>A0ABT4VW90</accession>
<dbReference type="PANTHER" id="PTHR42912:SF93">
    <property type="entry name" value="N6-ADENOSINE-METHYLTRANSFERASE TMT1A"/>
    <property type="match status" value="1"/>
</dbReference>
<dbReference type="RefSeq" id="WP_271092341.1">
    <property type="nucleotide sequence ID" value="NZ_JAPJZH010000023.1"/>
</dbReference>
<evidence type="ECO:0000313" key="3">
    <source>
        <dbReference type="Proteomes" id="UP001148313"/>
    </source>
</evidence>
<sequence length="249" mass="27961">MADYDLDTDAYLNTISSVDEQDDLDIFSTHTLFETMGDPAGKSVIDLCCGDGRLSWKLLEMGAKSVIGVDISGEMLKRAEEKRKLLPVDEQERIGFVRADLRNSGLTLPPVDIVTGLYVFHYADTPEGIWGMGRFISRNLKADGRCALVTLSPDLDPEGDHSLAQAEAGISIQYQSGPESRFRIGEFSCPVWRWDRDVLERELGMAGLRDIAWEGTDLPDSRPDLQARYMEWRKNPQCVVFSARRARLI</sequence>
<dbReference type="Proteomes" id="UP001148313">
    <property type="component" value="Unassembled WGS sequence"/>
</dbReference>
<feature type="domain" description="Methyltransferase" evidence="1">
    <location>
        <begin position="44"/>
        <end position="143"/>
    </location>
</feature>
<keyword evidence="3" id="KW-1185">Reference proteome</keyword>
<gene>
    <name evidence="2" type="ORF">OOZ53_24165</name>
</gene>
<keyword evidence="2" id="KW-0808">Transferase</keyword>
<reference evidence="2" key="1">
    <citation type="submission" date="2022-11" db="EMBL/GenBank/DDBJ databases">
        <title>Hoeflea poritis sp. nov., isolated from scleractinian coral Porites lutea.</title>
        <authorList>
            <person name="Zhang G."/>
            <person name="Wei Q."/>
            <person name="Cai L."/>
        </authorList>
    </citation>
    <scope>NUCLEOTIDE SEQUENCE</scope>
    <source>
        <strain evidence="2">E7-10</strain>
    </source>
</reference>
<dbReference type="GO" id="GO:0008168">
    <property type="term" value="F:methyltransferase activity"/>
    <property type="evidence" value="ECO:0007669"/>
    <property type="project" value="UniProtKB-KW"/>
</dbReference>
<dbReference type="SUPFAM" id="SSF53335">
    <property type="entry name" value="S-adenosyl-L-methionine-dependent methyltransferases"/>
    <property type="match status" value="1"/>
</dbReference>
<dbReference type="Pfam" id="PF13649">
    <property type="entry name" value="Methyltransf_25"/>
    <property type="match status" value="1"/>
</dbReference>
<dbReference type="GO" id="GO:0032259">
    <property type="term" value="P:methylation"/>
    <property type="evidence" value="ECO:0007669"/>
    <property type="project" value="UniProtKB-KW"/>
</dbReference>
<dbReference type="InterPro" id="IPR041698">
    <property type="entry name" value="Methyltransf_25"/>
</dbReference>
<evidence type="ECO:0000313" key="2">
    <source>
        <dbReference type="EMBL" id="MDA4848475.1"/>
    </source>
</evidence>
<proteinExistence type="predicted"/>
<dbReference type="PANTHER" id="PTHR42912">
    <property type="entry name" value="METHYLTRANSFERASE"/>
    <property type="match status" value="1"/>
</dbReference>
<protein>
    <submittedName>
        <fullName evidence="2">Class I SAM-dependent methyltransferase</fullName>
    </submittedName>
</protein>
<organism evidence="2 3">
    <name type="scientific">Hoeflea poritis</name>
    <dbReference type="NCBI Taxonomy" id="2993659"/>
    <lineage>
        <taxon>Bacteria</taxon>
        <taxon>Pseudomonadati</taxon>
        <taxon>Pseudomonadota</taxon>
        <taxon>Alphaproteobacteria</taxon>
        <taxon>Hyphomicrobiales</taxon>
        <taxon>Rhizobiaceae</taxon>
        <taxon>Hoeflea</taxon>
    </lineage>
</organism>
<dbReference type="InterPro" id="IPR029063">
    <property type="entry name" value="SAM-dependent_MTases_sf"/>
</dbReference>